<feature type="domain" description="F-box" evidence="2">
    <location>
        <begin position="21"/>
        <end position="68"/>
    </location>
</feature>
<dbReference type="Pfam" id="PF03478">
    <property type="entry name" value="Beta-prop_KIB1-4"/>
    <property type="match status" value="1"/>
</dbReference>
<dbReference type="PANTHER" id="PTHR44259:SF15">
    <property type="entry name" value="F-BOX PROTEIN KIB2-RELATED"/>
    <property type="match status" value="1"/>
</dbReference>
<feature type="region of interest" description="Disordered" evidence="1">
    <location>
        <begin position="1"/>
        <end position="24"/>
    </location>
</feature>
<proteinExistence type="predicted"/>
<keyword evidence="4" id="KW-1185">Reference proteome</keyword>
<sequence length="416" mass="48098">MAESSKRRRISTTKGKPKYSSSSWSDLPTELLELILKKLSFVDIIPFKAVCSSWRSAAAQLQSQYHSIQITPWLMLPNDQEDDYTSRCFLNLAENKVYKFENAFEFEGLGNDPWCVGSSHGWLVILDDEANPLVFNPFSRVQIELPLFPNEFNPIMIQFSRKKLITKAVLLADPSRCKNFVVVVIYGFPSRLAFCKHGDTTWTYLSDTADQVYRDIICHNNQLYALDDNLSVKVWDFQGPSPNEIMTIPPLTLLKDVDSSRKFSRDICVSTQIYLVKTSSELLFIERFIRKSFKELSTEDGTQTVVCSYSTKMFYVFKLNLREQRWEKLESLNDQVLFLGGNQSISFSGLDVFNRCKPNSIYFTDDKWNDEYDTEFSYGGHDVGLFNLDDQSITHFFDSDLEKIDQPPLWITPNPW</sequence>
<dbReference type="InterPro" id="IPR050942">
    <property type="entry name" value="F-box_BR-signaling"/>
</dbReference>
<dbReference type="PROSITE" id="PS50181">
    <property type="entry name" value="FBOX"/>
    <property type="match status" value="1"/>
</dbReference>
<dbReference type="InterPro" id="IPR001810">
    <property type="entry name" value="F-box_dom"/>
</dbReference>
<dbReference type="EMBL" id="JAZDWU010000009">
    <property type="protein sequence ID" value="KAK9991633.1"/>
    <property type="molecule type" value="Genomic_DNA"/>
</dbReference>
<dbReference type="InterPro" id="IPR036047">
    <property type="entry name" value="F-box-like_dom_sf"/>
</dbReference>
<feature type="compositionally biased region" description="Basic residues" evidence="1">
    <location>
        <begin position="1"/>
        <end position="17"/>
    </location>
</feature>
<evidence type="ECO:0000313" key="4">
    <source>
        <dbReference type="Proteomes" id="UP001459277"/>
    </source>
</evidence>
<evidence type="ECO:0000259" key="2">
    <source>
        <dbReference type="PROSITE" id="PS50181"/>
    </source>
</evidence>
<comment type="caution">
    <text evidence="3">The sequence shown here is derived from an EMBL/GenBank/DDBJ whole genome shotgun (WGS) entry which is preliminary data.</text>
</comment>
<gene>
    <name evidence="3" type="ORF">SO802_026618</name>
</gene>
<dbReference type="PANTHER" id="PTHR44259">
    <property type="entry name" value="OS07G0183000 PROTEIN-RELATED"/>
    <property type="match status" value="1"/>
</dbReference>
<reference evidence="3 4" key="1">
    <citation type="submission" date="2024-01" db="EMBL/GenBank/DDBJ databases">
        <title>A telomere-to-telomere, gap-free genome of sweet tea (Lithocarpus litseifolius).</title>
        <authorList>
            <person name="Zhou J."/>
        </authorList>
    </citation>
    <scope>NUCLEOTIDE SEQUENCE [LARGE SCALE GENOMIC DNA]</scope>
    <source>
        <strain evidence="3">Zhou-2022a</strain>
        <tissue evidence="3">Leaf</tissue>
    </source>
</reference>
<evidence type="ECO:0000256" key="1">
    <source>
        <dbReference type="SAM" id="MobiDB-lite"/>
    </source>
</evidence>
<dbReference type="InterPro" id="IPR005174">
    <property type="entry name" value="KIB1-4_b-propeller"/>
</dbReference>
<dbReference type="Pfam" id="PF00646">
    <property type="entry name" value="F-box"/>
    <property type="match status" value="1"/>
</dbReference>
<dbReference type="AlphaFoldDB" id="A0AAW2C1P2"/>
<accession>A0AAW2C1P2</accession>
<dbReference type="SUPFAM" id="SSF81383">
    <property type="entry name" value="F-box domain"/>
    <property type="match status" value="1"/>
</dbReference>
<organism evidence="3 4">
    <name type="scientific">Lithocarpus litseifolius</name>
    <dbReference type="NCBI Taxonomy" id="425828"/>
    <lineage>
        <taxon>Eukaryota</taxon>
        <taxon>Viridiplantae</taxon>
        <taxon>Streptophyta</taxon>
        <taxon>Embryophyta</taxon>
        <taxon>Tracheophyta</taxon>
        <taxon>Spermatophyta</taxon>
        <taxon>Magnoliopsida</taxon>
        <taxon>eudicotyledons</taxon>
        <taxon>Gunneridae</taxon>
        <taxon>Pentapetalae</taxon>
        <taxon>rosids</taxon>
        <taxon>fabids</taxon>
        <taxon>Fagales</taxon>
        <taxon>Fagaceae</taxon>
        <taxon>Lithocarpus</taxon>
    </lineage>
</organism>
<evidence type="ECO:0000313" key="3">
    <source>
        <dbReference type="EMBL" id="KAK9991633.1"/>
    </source>
</evidence>
<dbReference type="SMART" id="SM00256">
    <property type="entry name" value="FBOX"/>
    <property type="match status" value="1"/>
</dbReference>
<name>A0AAW2C1P2_9ROSI</name>
<protein>
    <recommendedName>
        <fullName evidence="2">F-box domain-containing protein</fullName>
    </recommendedName>
</protein>
<dbReference type="Proteomes" id="UP001459277">
    <property type="component" value="Unassembled WGS sequence"/>
</dbReference>
<dbReference type="Gene3D" id="1.20.1280.50">
    <property type="match status" value="1"/>
</dbReference>